<reference evidence="5 6" key="1">
    <citation type="submission" date="2019-01" db="EMBL/GenBank/DDBJ databases">
        <title>Sequencing of cultivated peanut Arachis hypogaea provides insights into genome evolution and oil improvement.</title>
        <authorList>
            <person name="Chen X."/>
        </authorList>
    </citation>
    <scope>NUCLEOTIDE SEQUENCE [LARGE SCALE GENOMIC DNA]</scope>
    <source>
        <strain evidence="6">cv. Fuhuasheng</strain>
        <tissue evidence="5">Leaves</tissue>
    </source>
</reference>
<protein>
    <recommendedName>
        <fullName evidence="4">Methyltransferase</fullName>
        <ecNumber evidence="4">2.1.1.-</ecNumber>
    </recommendedName>
</protein>
<dbReference type="GO" id="GO:0032259">
    <property type="term" value="P:methylation"/>
    <property type="evidence" value="ECO:0007669"/>
    <property type="project" value="UniProtKB-KW"/>
</dbReference>
<evidence type="ECO:0000256" key="3">
    <source>
        <dbReference type="ARBA" id="ARBA00023180"/>
    </source>
</evidence>
<evidence type="ECO:0000256" key="4">
    <source>
        <dbReference type="RuleBase" id="RU366043"/>
    </source>
</evidence>
<evidence type="ECO:0000313" key="5">
    <source>
        <dbReference type="EMBL" id="RYR73505.1"/>
    </source>
</evidence>
<evidence type="ECO:0000256" key="1">
    <source>
        <dbReference type="ARBA" id="ARBA00022603"/>
    </source>
</evidence>
<dbReference type="EC" id="2.1.1.-" evidence="4"/>
<name>A0A445EE30_ARAHY</name>
<proteinExistence type="inferred from homology"/>
<evidence type="ECO:0000256" key="2">
    <source>
        <dbReference type="ARBA" id="ARBA00022679"/>
    </source>
</evidence>
<keyword evidence="4" id="KW-0812">Transmembrane</keyword>
<dbReference type="PANTHER" id="PTHR10108">
    <property type="entry name" value="SAM-DEPENDENT METHYLTRANSFERASE"/>
    <property type="match status" value="1"/>
</dbReference>
<accession>A0A445EE30</accession>
<keyword evidence="2 4" id="KW-0808">Transferase</keyword>
<keyword evidence="6" id="KW-1185">Reference proteome</keyword>
<dbReference type="EMBL" id="SDMP01000002">
    <property type="protein sequence ID" value="RYR73505.1"/>
    <property type="molecule type" value="Genomic_DNA"/>
</dbReference>
<dbReference type="InterPro" id="IPR004159">
    <property type="entry name" value="Put_SAM_MeTrfase"/>
</dbReference>
<dbReference type="GO" id="GO:0016020">
    <property type="term" value="C:membrane"/>
    <property type="evidence" value="ECO:0007669"/>
    <property type="project" value="UniProtKB-SubCell"/>
</dbReference>
<dbReference type="Pfam" id="PF03141">
    <property type="entry name" value="Methyltransf_29"/>
    <property type="match status" value="1"/>
</dbReference>
<comment type="subcellular location">
    <subcellularLocation>
        <location evidence="4">Membrane</location>
        <topology evidence="4">Single-pass type II membrane protein</topology>
    </subcellularLocation>
</comment>
<dbReference type="GO" id="GO:0005802">
    <property type="term" value="C:trans-Golgi network"/>
    <property type="evidence" value="ECO:0007669"/>
    <property type="project" value="TreeGrafter"/>
</dbReference>
<sequence length="170" mass="19057">MNGDRPVLPILEHSTSVIIAIPYGAAVTDLLAPQWASSFIVLRSPIVMIPTHSPNRSYSNASSWDVIAVISHRSLKEDQLEYLEERRIKDLVKKHSDMNAGLGSFAVAIQSPKLWVMNVVPTIAEKSTLGVIYERGLIGIYHDWCEAFSTYPRTYDLIHANGLFSLYKDK</sequence>
<keyword evidence="1 4" id="KW-0489">Methyltransferase</keyword>
<dbReference type="PANTHER" id="PTHR10108:SF1119">
    <property type="entry name" value="METHYLTRANSFERASE PMT2-RELATED"/>
    <property type="match status" value="1"/>
</dbReference>
<evidence type="ECO:0000313" key="6">
    <source>
        <dbReference type="Proteomes" id="UP000289738"/>
    </source>
</evidence>
<keyword evidence="3 4" id="KW-0325">Glycoprotein</keyword>
<comment type="caution">
    <text evidence="5">The sequence shown here is derived from an EMBL/GenBank/DDBJ whole genome shotgun (WGS) entry which is preliminary data.</text>
</comment>
<dbReference type="STRING" id="3818.A0A445EE30"/>
<gene>
    <name evidence="5" type="ORF">Ahy_A02g007873</name>
</gene>
<dbReference type="AlphaFoldDB" id="A0A445EE30"/>
<organism evidence="5 6">
    <name type="scientific">Arachis hypogaea</name>
    <name type="common">Peanut</name>
    <dbReference type="NCBI Taxonomy" id="3818"/>
    <lineage>
        <taxon>Eukaryota</taxon>
        <taxon>Viridiplantae</taxon>
        <taxon>Streptophyta</taxon>
        <taxon>Embryophyta</taxon>
        <taxon>Tracheophyta</taxon>
        <taxon>Spermatophyta</taxon>
        <taxon>Magnoliopsida</taxon>
        <taxon>eudicotyledons</taxon>
        <taxon>Gunneridae</taxon>
        <taxon>Pentapetalae</taxon>
        <taxon>rosids</taxon>
        <taxon>fabids</taxon>
        <taxon>Fabales</taxon>
        <taxon>Fabaceae</taxon>
        <taxon>Papilionoideae</taxon>
        <taxon>50 kb inversion clade</taxon>
        <taxon>dalbergioids sensu lato</taxon>
        <taxon>Dalbergieae</taxon>
        <taxon>Pterocarpus clade</taxon>
        <taxon>Arachis</taxon>
    </lineage>
</organism>
<dbReference type="Proteomes" id="UP000289738">
    <property type="component" value="Chromosome A02"/>
</dbReference>
<dbReference type="GO" id="GO:0008168">
    <property type="term" value="F:methyltransferase activity"/>
    <property type="evidence" value="ECO:0007669"/>
    <property type="project" value="UniProtKB-UniRule"/>
</dbReference>
<keyword evidence="4" id="KW-0735">Signal-anchor</keyword>
<dbReference type="GO" id="GO:0005768">
    <property type="term" value="C:endosome"/>
    <property type="evidence" value="ECO:0007669"/>
    <property type="project" value="TreeGrafter"/>
</dbReference>
<comment type="similarity">
    <text evidence="4">Belongs to the methyltransferase superfamily.</text>
</comment>